<feature type="domain" description="PAC" evidence="5">
    <location>
        <begin position="225"/>
        <end position="277"/>
    </location>
</feature>
<dbReference type="Gene3D" id="3.30.450.20">
    <property type="entry name" value="PAS domain"/>
    <property type="match status" value="2"/>
</dbReference>
<dbReference type="Pfam" id="PF08448">
    <property type="entry name" value="PAS_4"/>
    <property type="match status" value="2"/>
</dbReference>
<dbReference type="NCBIfam" id="TIGR00229">
    <property type="entry name" value="sensory_box"/>
    <property type="match status" value="2"/>
</dbReference>
<dbReference type="PANTHER" id="PTHR45138:SF9">
    <property type="entry name" value="DIGUANYLATE CYCLASE DGCM-RELATED"/>
    <property type="match status" value="1"/>
</dbReference>
<dbReference type="InterPro" id="IPR029787">
    <property type="entry name" value="Nucleotide_cyclase"/>
</dbReference>
<evidence type="ECO:0000256" key="2">
    <source>
        <dbReference type="ARBA" id="ARBA00012528"/>
    </source>
</evidence>
<dbReference type="PANTHER" id="PTHR45138">
    <property type="entry name" value="REGULATORY COMPONENTS OF SENSORY TRANSDUCTION SYSTEM"/>
    <property type="match status" value="1"/>
</dbReference>
<dbReference type="SUPFAM" id="SSF55073">
    <property type="entry name" value="Nucleotide cyclase"/>
    <property type="match status" value="1"/>
</dbReference>
<feature type="domain" description="PAS" evidence="4">
    <location>
        <begin position="25"/>
        <end position="95"/>
    </location>
</feature>
<dbReference type="InterPro" id="IPR035965">
    <property type="entry name" value="PAS-like_dom_sf"/>
</dbReference>
<comment type="caution">
    <text evidence="7">The sequence shown here is derived from an EMBL/GenBank/DDBJ whole genome shotgun (WGS) entry which is preliminary data.</text>
</comment>
<dbReference type="CDD" id="cd01949">
    <property type="entry name" value="GGDEF"/>
    <property type="match status" value="1"/>
</dbReference>
<evidence type="ECO:0000313" key="8">
    <source>
        <dbReference type="Proteomes" id="UP000256478"/>
    </source>
</evidence>
<dbReference type="EC" id="2.7.7.65" evidence="2"/>
<reference evidence="7 8" key="1">
    <citation type="submission" date="2018-08" db="EMBL/GenBank/DDBJ databases">
        <title>Thalassotalea euphylliae genome.</title>
        <authorList>
            <person name="Summers S."/>
            <person name="Rice S.A."/>
            <person name="Freckelton M.L."/>
            <person name="Nedved B.T."/>
            <person name="Hadfield M.G."/>
        </authorList>
    </citation>
    <scope>NUCLEOTIDE SEQUENCE [LARGE SCALE GENOMIC DNA]</scope>
    <source>
        <strain evidence="7 8">H1</strain>
    </source>
</reference>
<feature type="domain" description="GGDEF" evidence="6">
    <location>
        <begin position="323"/>
        <end position="449"/>
    </location>
</feature>
<dbReference type="InterPro" id="IPR050469">
    <property type="entry name" value="Diguanylate_Cyclase"/>
</dbReference>
<dbReference type="InterPro" id="IPR013656">
    <property type="entry name" value="PAS_4"/>
</dbReference>
<dbReference type="SUPFAM" id="SSF55785">
    <property type="entry name" value="PYP-like sensor domain (PAS domain)"/>
    <property type="match status" value="2"/>
</dbReference>
<dbReference type="InterPro" id="IPR000160">
    <property type="entry name" value="GGDEF_dom"/>
</dbReference>
<evidence type="ECO:0000256" key="1">
    <source>
        <dbReference type="ARBA" id="ARBA00001946"/>
    </source>
</evidence>
<protein>
    <recommendedName>
        <fullName evidence="2">diguanylate cyclase</fullName>
        <ecNumber evidence="2">2.7.7.65</ecNumber>
    </recommendedName>
</protein>
<evidence type="ECO:0000259" key="6">
    <source>
        <dbReference type="PROSITE" id="PS50887"/>
    </source>
</evidence>
<name>A0A3E0TMR6_9GAMM</name>
<comment type="cofactor">
    <cofactor evidence="1">
        <name>Mg(2+)</name>
        <dbReference type="ChEBI" id="CHEBI:18420"/>
    </cofactor>
</comment>
<dbReference type="PROSITE" id="PS50113">
    <property type="entry name" value="PAC"/>
    <property type="match status" value="2"/>
</dbReference>
<organism evidence="7 8">
    <name type="scientific">Thalassotalea euphylliae</name>
    <dbReference type="NCBI Taxonomy" id="1655234"/>
    <lineage>
        <taxon>Bacteria</taxon>
        <taxon>Pseudomonadati</taxon>
        <taxon>Pseudomonadota</taxon>
        <taxon>Gammaproteobacteria</taxon>
        <taxon>Alteromonadales</taxon>
        <taxon>Colwelliaceae</taxon>
        <taxon>Thalassotalea</taxon>
    </lineage>
</organism>
<dbReference type="OrthoDB" id="73375at2"/>
<feature type="domain" description="PAS" evidence="4">
    <location>
        <begin position="152"/>
        <end position="196"/>
    </location>
</feature>
<proteinExistence type="predicted"/>
<accession>A0A3E0TMR6</accession>
<dbReference type="EMBL" id="QUOU01000001">
    <property type="protein sequence ID" value="REL25788.1"/>
    <property type="molecule type" value="Genomic_DNA"/>
</dbReference>
<dbReference type="PROSITE" id="PS50112">
    <property type="entry name" value="PAS"/>
    <property type="match status" value="2"/>
</dbReference>
<dbReference type="CDD" id="cd00130">
    <property type="entry name" value="PAS"/>
    <property type="match status" value="2"/>
</dbReference>
<sequence length="449" mass="51169">MLRQLKVLVFMDSKVDSSAQHPLVQLDVMKLVLDNIGAYVFIKDINGCYTYVNQLVCDMFQRPVDEIVGYDDHHLFSLEQSDDIRKNDEQVLEHGKTIAAEERNVIADTGDVRFYLSVKKPLKDASGNIIGMYGVATDITERKLMELEVQQNNKLLDSILSNIDAFVYMKDTDYRFLYANAKTLELFSKSMGELIGCRVEDLLPADQASNFNHMDAQLFATGEKQVGEEHIVDDQGDDRYYWSTKIPLFDDNQEVNRYIGFSTDVTELSKLRYQLEQQVQEETAKRLQQERRAITDPLTGLYNRFKLNEAIDSELTRVRRYQKCSSIIMIDVDHFKEINDELGHQAGDKVLQALAELIATHIREVDIAGRWGGEEFLVICPETDMTGAIQVAEKIRKAIALAPIACIKNRTVSAGVAQARGHEQVSQFIDRADVCLYQAKRTGRNRVCF</sequence>
<evidence type="ECO:0000313" key="7">
    <source>
        <dbReference type="EMBL" id="REL25788.1"/>
    </source>
</evidence>
<gene>
    <name evidence="7" type="ORF">DXX93_03920</name>
</gene>
<dbReference type="FunFam" id="3.30.70.270:FF:000001">
    <property type="entry name" value="Diguanylate cyclase domain protein"/>
    <property type="match status" value="1"/>
</dbReference>
<dbReference type="Proteomes" id="UP000256478">
    <property type="component" value="Unassembled WGS sequence"/>
</dbReference>
<dbReference type="AlphaFoldDB" id="A0A3E0TMR6"/>
<feature type="domain" description="PAC" evidence="5">
    <location>
        <begin position="99"/>
        <end position="151"/>
    </location>
</feature>
<dbReference type="PROSITE" id="PS50887">
    <property type="entry name" value="GGDEF"/>
    <property type="match status" value="1"/>
</dbReference>
<dbReference type="NCBIfam" id="TIGR00254">
    <property type="entry name" value="GGDEF"/>
    <property type="match status" value="1"/>
</dbReference>
<comment type="catalytic activity">
    <reaction evidence="3">
        <text>2 GTP = 3',3'-c-di-GMP + 2 diphosphate</text>
        <dbReference type="Rhea" id="RHEA:24898"/>
        <dbReference type="ChEBI" id="CHEBI:33019"/>
        <dbReference type="ChEBI" id="CHEBI:37565"/>
        <dbReference type="ChEBI" id="CHEBI:58805"/>
        <dbReference type="EC" id="2.7.7.65"/>
    </reaction>
</comment>
<dbReference type="InterPro" id="IPR043128">
    <property type="entry name" value="Rev_trsase/Diguanyl_cyclase"/>
</dbReference>
<dbReference type="InterPro" id="IPR000014">
    <property type="entry name" value="PAS"/>
</dbReference>
<dbReference type="SMART" id="SM00267">
    <property type="entry name" value="GGDEF"/>
    <property type="match status" value="1"/>
</dbReference>
<dbReference type="Gene3D" id="3.30.70.270">
    <property type="match status" value="1"/>
</dbReference>
<evidence type="ECO:0000259" key="4">
    <source>
        <dbReference type="PROSITE" id="PS50112"/>
    </source>
</evidence>
<dbReference type="Pfam" id="PF00990">
    <property type="entry name" value="GGDEF"/>
    <property type="match status" value="1"/>
</dbReference>
<dbReference type="SMART" id="SM00091">
    <property type="entry name" value="PAS"/>
    <property type="match status" value="2"/>
</dbReference>
<evidence type="ECO:0000259" key="5">
    <source>
        <dbReference type="PROSITE" id="PS50113"/>
    </source>
</evidence>
<dbReference type="InterPro" id="IPR000700">
    <property type="entry name" value="PAS-assoc_C"/>
</dbReference>
<dbReference type="GO" id="GO:0052621">
    <property type="term" value="F:diguanylate cyclase activity"/>
    <property type="evidence" value="ECO:0007669"/>
    <property type="project" value="UniProtKB-EC"/>
</dbReference>
<evidence type="ECO:0000256" key="3">
    <source>
        <dbReference type="ARBA" id="ARBA00034247"/>
    </source>
</evidence>